<evidence type="ECO:0000256" key="1">
    <source>
        <dbReference type="ARBA" id="ARBA00007648"/>
    </source>
</evidence>
<feature type="binding site" evidence="7">
    <location>
        <position position="880"/>
    </location>
    <ligand>
        <name>Zn(2+)</name>
        <dbReference type="ChEBI" id="CHEBI:29105"/>
        <label>1</label>
    </ligand>
</feature>
<dbReference type="PANTHER" id="PTHR11347">
    <property type="entry name" value="CYCLIC NUCLEOTIDE PHOSPHODIESTERASE"/>
    <property type="match status" value="1"/>
</dbReference>
<dbReference type="PROSITE" id="PS00126">
    <property type="entry name" value="PDEASE_I_1"/>
    <property type="match status" value="1"/>
</dbReference>
<dbReference type="SMART" id="SM00471">
    <property type="entry name" value="HDc"/>
    <property type="match status" value="1"/>
</dbReference>
<dbReference type="Pfam" id="PF00233">
    <property type="entry name" value="PDEase_I"/>
    <property type="match status" value="1"/>
</dbReference>
<keyword evidence="4" id="KW-0114">cAMP</keyword>
<evidence type="ECO:0000313" key="11">
    <source>
        <dbReference type="EMBL" id="KRZ75331.1"/>
    </source>
</evidence>
<evidence type="ECO:0000256" key="8">
    <source>
        <dbReference type="RuleBase" id="RU363067"/>
    </source>
</evidence>
<evidence type="ECO:0000313" key="12">
    <source>
        <dbReference type="Proteomes" id="UP000054843"/>
    </source>
</evidence>
<sequence length="987" mass="108663">MEVPDIVVTFKQGDEDSTSLDVVFEADSTTQTQSAATLAVDDAIHDGDLLVKPFLTVKSGSGPTLPLRRHSDVLPSTYGSLCGRQLDAGMLQSSYLLNRRIKSLKVSNSDQGSSKPPLPSSHDQSSFDVNKKSGVEASTLPSGSTHPHHRRGSFLYRIDSDAELTHSTPRVSDSHEKTSDNSSSINNGTNSIGISISSSSSSSSSSSISSSSCSSSSSSSSSRQYCAKPAAPGSMWSGCCVCYRLVKWHRVEQENVHRRNSALANVDSQEKAVACSPVCYTQPQAVTMVSRKPPVKQMQSAPILGQQQLPWSSMSTVEPTDGDGYNYNSGNKDNDNNNNNNNNISNDNNRQPDEPLLLEQDGQQQLVVTIPLLVRRTLSTSALYKIDRCRLKSLFWKKMHGEDLIVTPFAQVLASLRNVRSNLAKLTRSSSSRTSLAQISGSVPATSHSSSSASSANHISTAAAAATGSDRAMANKPSTSVALPPPAPSSPGSMATQLATAQEDTFQLAANTLVELDWCLEQLETIQTHRSVSEMASSKFRKMLTKELSQFSDSKSGDQVSRFIFSTFMGNEHELDMANEKDKHAPILESDEERSTLVAGGKVGKGKQHVTSSMSQISGIRKLKLPTATTVSSVDESTSDLLPICGLGKEASSELINHLNQIDRWGVDIFKMDELSHNHSLTTITFTILKNRGLLKAFNIRPARLLTYLLHLEDHYRKNSYHNSLHAADVTQTVHVMLSTPSLESVFTDLEKLAVIFAAAIHDVDHPGLTNQFLVNSGSELAIMYNDESVLEQHHLAVAFKLLQETDCDILTGFSKKHRQLFRRIVIDTVLATDMSKHMSLLADLKTMVETKKVSGPGMPSLEKYNDRIQVLQNMIHIADLSNPAKPINLYQQWIDRLLEEYWKQGDRERELGLEISPMCDRRNVSREKSQVGFIDYIVHPLMETWADLVYPEGQAVLDQLEENRDWLFKKISATEREELPPAEDQE</sequence>
<feature type="binding site" evidence="7">
    <location>
        <position position="763"/>
    </location>
    <ligand>
        <name>Zn(2+)</name>
        <dbReference type="ChEBI" id="CHEBI:29105"/>
        <label>1</label>
    </ligand>
</feature>
<feature type="binding site" evidence="6">
    <location>
        <begin position="722"/>
        <end position="726"/>
    </location>
    <ligand>
        <name>AMP</name>
        <dbReference type="ChEBI" id="CHEBI:456215"/>
    </ligand>
</feature>
<dbReference type="GO" id="GO:0004114">
    <property type="term" value="F:3',5'-cyclic-nucleotide phosphodiesterase activity"/>
    <property type="evidence" value="ECO:0007669"/>
    <property type="project" value="InterPro"/>
</dbReference>
<evidence type="ECO:0000256" key="5">
    <source>
        <dbReference type="PIRSR" id="PIRSR623088-1"/>
    </source>
</evidence>
<feature type="compositionally biased region" description="Low complexity" evidence="9">
    <location>
        <begin position="322"/>
        <end position="349"/>
    </location>
</feature>
<evidence type="ECO:0000256" key="9">
    <source>
        <dbReference type="SAM" id="MobiDB-lite"/>
    </source>
</evidence>
<protein>
    <recommendedName>
        <fullName evidence="8">Phosphodiesterase</fullName>
        <ecNumber evidence="8">3.1.4.-</ecNumber>
    </recommendedName>
</protein>
<feature type="compositionally biased region" description="Low complexity" evidence="9">
    <location>
        <begin position="180"/>
        <end position="222"/>
    </location>
</feature>
<evidence type="ECO:0000256" key="6">
    <source>
        <dbReference type="PIRSR" id="PIRSR623088-2"/>
    </source>
</evidence>
<feature type="binding site" evidence="7">
    <location>
        <position position="726"/>
    </location>
    <ligand>
        <name>Zn(2+)</name>
        <dbReference type="ChEBI" id="CHEBI:29105"/>
        <label>1</label>
    </ligand>
</feature>
<evidence type="ECO:0000256" key="2">
    <source>
        <dbReference type="ARBA" id="ARBA00022723"/>
    </source>
</evidence>
<name>A0A0V1MUU5_9BILA</name>
<feature type="binding site" evidence="6">
    <location>
        <position position="880"/>
    </location>
    <ligand>
        <name>AMP</name>
        <dbReference type="ChEBI" id="CHEBI:456215"/>
    </ligand>
</feature>
<feature type="compositionally biased region" description="Polar residues" evidence="9">
    <location>
        <begin position="297"/>
        <end position="318"/>
    </location>
</feature>
<evidence type="ECO:0000256" key="4">
    <source>
        <dbReference type="ARBA" id="ARBA00023149"/>
    </source>
</evidence>
<dbReference type="GO" id="GO:0007165">
    <property type="term" value="P:signal transduction"/>
    <property type="evidence" value="ECO:0007669"/>
    <property type="project" value="InterPro"/>
</dbReference>
<comment type="cofactor">
    <cofactor evidence="8">
        <name>a divalent metal cation</name>
        <dbReference type="ChEBI" id="CHEBI:60240"/>
    </cofactor>
    <text evidence="8">Binds 2 divalent metal cations per subunit. Site 1 may preferentially bind zinc ions, while site 2 has a preference for magnesium and/or manganese ions.</text>
</comment>
<feature type="binding site" evidence="7">
    <location>
        <position position="763"/>
    </location>
    <ligand>
        <name>Zn(2+)</name>
        <dbReference type="ChEBI" id="CHEBI:29105"/>
        <label>2</label>
    </ligand>
</feature>
<feature type="active site" description="Proton donor" evidence="5">
    <location>
        <position position="722"/>
    </location>
</feature>
<accession>A0A0V1MUU5</accession>
<dbReference type="STRING" id="268474.A0A0V1MUU5"/>
<feature type="binding site" evidence="7">
    <location>
        <position position="762"/>
    </location>
    <ligand>
        <name>Zn(2+)</name>
        <dbReference type="ChEBI" id="CHEBI:29105"/>
        <label>1</label>
    </ligand>
</feature>
<dbReference type="InterPro" id="IPR036971">
    <property type="entry name" value="PDEase_catalytic_dom_sf"/>
</dbReference>
<dbReference type="FunFam" id="1.10.1300.10:FF:000023">
    <property type="entry name" value="Phosphodiesterase"/>
    <property type="match status" value="1"/>
</dbReference>
<feature type="region of interest" description="Disordered" evidence="9">
    <location>
        <begin position="106"/>
        <end position="151"/>
    </location>
</feature>
<reference evidence="11 12" key="1">
    <citation type="submission" date="2015-01" db="EMBL/GenBank/DDBJ databases">
        <title>Evolution of Trichinella species and genotypes.</title>
        <authorList>
            <person name="Korhonen P.K."/>
            <person name="Edoardo P."/>
            <person name="Giuseppe L.R."/>
            <person name="Gasser R.B."/>
        </authorList>
    </citation>
    <scope>NUCLEOTIDE SEQUENCE [LARGE SCALE GENOMIC DNA]</scope>
    <source>
        <strain evidence="11">ISS1980</strain>
    </source>
</reference>
<feature type="domain" description="PDEase" evidence="10">
    <location>
        <begin position="647"/>
        <end position="975"/>
    </location>
</feature>
<dbReference type="SUPFAM" id="SSF109604">
    <property type="entry name" value="HD-domain/PDEase-like"/>
    <property type="match status" value="1"/>
</dbReference>
<dbReference type="EMBL" id="JYDO01000039">
    <property type="protein sequence ID" value="KRZ75331.1"/>
    <property type="molecule type" value="Genomic_DNA"/>
</dbReference>
<dbReference type="InterPro" id="IPR023088">
    <property type="entry name" value="PDEase"/>
</dbReference>
<dbReference type="Pfam" id="PF18100">
    <property type="entry name" value="PDE4_UCR"/>
    <property type="match status" value="2"/>
</dbReference>
<feature type="region of interest" description="Disordered" evidence="9">
    <location>
        <begin position="166"/>
        <end position="224"/>
    </location>
</feature>
<dbReference type="InterPro" id="IPR002073">
    <property type="entry name" value="PDEase_catalytic_dom"/>
</dbReference>
<dbReference type="AlphaFoldDB" id="A0A0V1MUU5"/>
<comment type="caution">
    <text evidence="11">The sequence shown here is derived from an EMBL/GenBank/DDBJ whole genome shotgun (WGS) entry which is preliminary data.</text>
</comment>
<proteinExistence type="inferred from homology"/>
<dbReference type="PRINTS" id="PR00387">
    <property type="entry name" value="PDIESTERASE1"/>
</dbReference>
<evidence type="ECO:0000256" key="3">
    <source>
        <dbReference type="ARBA" id="ARBA00022801"/>
    </source>
</evidence>
<dbReference type="Gene3D" id="1.10.1300.10">
    <property type="entry name" value="3'5'-cyclic nucleotide phosphodiesterase, catalytic domain"/>
    <property type="match status" value="1"/>
</dbReference>
<dbReference type="InterPro" id="IPR003607">
    <property type="entry name" value="HD/PDEase_dom"/>
</dbReference>
<dbReference type="OrthoDB" id="189220at2759"/>
<keyword evidence="2 7" id="KW-0479">Metal-binding</keyword>
<dbReference type="InterPro" id="IPR023174">
    <property type="entry name" value="PDEase_CS"/>
</dbReference>
<keyword evidence="12" id="KW-1185">Reference proteome</keyword>
<dbReference type="InterPro" id="IPR040844">
    <property type="entry name" value="PDE4_UCR"/>
</dbReference>
<comment type="similarity">
    <text evidence="1 8">Belongs to the cyclic nucleotide phosphodiesterase family.</text>
</comment>
<dbReference type="CDD" id="cd00077">
    <property type="entry name" value="HDc"/>
    <property type="match status" value="1"/>
</dbReference>
<dbReference type="PROSITE" id="PS51845">
    <property type="entry name" value="PDEASE_I_2"/>
    <property type="match status" value="1"/>
</dbReference>
<feature type="region of interest" description="Disordered" evidence="9">
    <location>
        <begin position="434"/>
        <end position="495"/>
    </location>
</feature>
<feature type="region of interest" description="Disordered" evidence="9">
    <location>
        <begin position="297"/>
        <end position="355"/>
    </location>
</feature>
<feature type="compositionally biased region" description="Low complexity" evidence="9">
    <location>
        <begin position="434"/>
        <end position="482"/>
    </location>
</feature>
<evidence type="ECO:0000256" key="7">
    <source>
        <dbReference type="PIRSR" id="PIRSR623088-3"/>
    </source>
</evidence>
<dbReference type="EC" id="3.1.4.-" evidence="8"/>
<dbReference type="Proteomes" id="UP000054843">
    <property type="component" value="Unassembled WGS sequence"/>
</dbReference>
<keyword evidence="3 8" id="KW-0378">Hydrolase</keyword>
<gene>
    <name evidence="11" type="primary">pde-4</name>
    <name evidence="11" type="ORF">T10_3647</name>
</gene>
<feature type="binding site" evidence="6">
    <location>
        <position position="931"/>
    </location>
    <ligand>
        <name>AMP</name>
        <dbReference type="ChEBI" id="CHEBI:456215"/>
    </ligand>
</feature>
<feature type="binding site" evidence="6">
    <location>
        <position position="763"/>
    </location>
    <ligand>
        <name>AMP</name>
        <dbReference type="ChEBI" id="CHEBI:456215"/>
    </ligand>
</feature>
<evidence type="ECO:0000259" key="10">
    <source>
        <dbReference type="PROSITE" id="PS51845"/>
    </source>
</evidence>
<organism evidence="11 12">
    <name type="scientific">Trichinella papuae</name>
    <dbReference type="NCBI Taxonomy" id="268474"/>
    <lineage>
        <taxon>Eukaryota</taxon>
        <taxon>Metazoa</taxon>
        <taxon>Ecdysozoa</taxon>
        <taxon>Nematoda</taxon>
        <taxon>Enoplea</taxon>
        <taxon>Dorylaimia</taxon>
        <taxon>Trichinellida</taxon>
        <taxon>Trichinellidae</taxon>
        <taxon>Trichinella</taxon>
    </lineage>
</organism>
<dbReference type="GO" id="GO:0046872">
    <property type="term" value="F:metal ion binding"/>
    <property type="evidence" value="ECO:0007669"/>
    <property type="project" value="UniProtKB-KW"/>
</dbReference>